<dbReference type="EMBL" id="JBHSIV010000005">
    <property type="protein sequence ID" value="MFC5061739.1"/>
    <property type="molecule type" value="Genomic_DNA"/>
</dbReference>
<keyword evidence="4" id="KW-1185">Reference proteome</keyword>
<evidence type="ECO:0000256" key="1">
    <source>
        <dbReference type="SAM" id="MobiDB-lite"/>
    </source>
</evidence>
<feature type="transmembrane region" description="Helical" evidence="2">
    <location>
        <begin position="338"/>
        <end position="359"/>
    </location>
</feature>
<sequence length="399" mass="41594">MTTIDPPTTARASPPQSAGDDGHTDHSEPDEIVVGLLADPGLASDLAARVALDLPEHLDAVAAGHRWRIETAQGPVGLDSEGLLPMLRSGARLRREHGWDVVVLVTDLPRCTGTQPLVSDFGSDEGVGLVSLPALGAVALRRRLRRAVVDLVADGLLARRGVEPVPARTAARHFAPPVARVASEEEGIDSHLALQGTRGTLRLLGGLVRANRPWRLVPSLSRAFAAAAAGAAFGVFYSNIWELAAALSPVRLAAIVVLAVSAMAVWIIVDHGLWARPAARHHREEAALFNAATAATIGLGVACMAALLVTITTLAAALVIPPGMLPGGDDWTGAVLGYLRLGVLAGSMGIVAGALGSGLSSPEAVRQAAYSTREQQRRALIDADEPNAQAEEVPEAREQ</sequence>
<organism evidence="3 4">
    <name type="scientific">Actinomycetospora atypica</name>
    <dbReference type="NCBI Taxonomy" id="1290095"/>
    <lineage>
        <taxon>Bacteria</taxon>
        <taxon>Bacillati</taxon>
        <taxon>Actinomycetota</taxon>
        <taxon>Actinomycetes</taxon>
        <taxon>Pseudonocardiales</taxon>
        <taxon>Pseudonocardiaceae</taxon>
        <taxon>Actinomycetospora</taxon>
    </lineage>
</organism>
<keyword evidence="2" id="KW-1133">Transmembrane helix</keyword>
<feature type="transmembrane region" description="Helical" evidence="2">
    <location>
        <begin position="287"/>
        <end position="318"/>
    </location>
</feature>
<feature type="transmembrane region" description="Helical" evidence="2">
    <location>
        <begin position="252"/>
        <end position="275"/>
    </location>
</feature>
<feature type="compositionally biased region" description="Polar residues" evidence="1">
    <location>
        <begin position="1"/>
        <end position="16"/>
    </location>
</feature>
<evidence type="ECO:0000313" key="4">
    <source>
        <dbReference type="Proteomes" id="UP001595947"/>
    </source>
</evidence>
<accession>A0ABV9YK40</accession>
<dbReference type="RefSeq" id="WP_378035094.1">
    <property type="nucleotide sequence ID" value="NZ_JBHSIV010000005.1"/>
</dbReference>
<comment type="caution">
    <text evidence="3">The sequence shown here is derived from an EMBL/GenBank/DDBJ whole genome shotgun (WGS) entry which is preliminary data.</text>
</comment>
<protein>
    <submittedName>
        <fullName evidence="3">Uncharacterized protein</fullName>
    </submittedName>
</protein>
<reference evidence="4" key="1">
    <citation type="journal article" date="2019" name="Int. J. Syst. Evol. Microbiol.">
        <title>The Global Catalogue of Microorganisms (GCM) 10K type strain sequencing project: providing services to taxonomists for standard genome sequencing and annotation.</title>
        <authorList>
            <consortium name="The Broad Institute Genomics Platform"/>
            <consortium name="The Broad Institute Genome Sequencing Center for Infectious Disease"/>
            <person name="Wu L."/>
            <person name="Ma J."/>
        </authorList>
    </citation>
    <scope>NUCLEOTIDE SEQUENCE [LARGE SCALE GENOMIC DNA]</scope>
    <source>
        <strain evidence="4">CGMCC 4.7093</strain>
    </source>
</reference>
<proteinExistence type="predicted"/>
<dbReference type="Proteomes" id="UP001595947">
    <property type="component" value="Unassembled WGS sequence"/>
</dbReference>
<feature type="region of interest" description="Disordered" evidence="1">
    <location>
        <begin position="375"/>
        <end position="399"/>
    </location>
</feature>
<evidence type="ECO:0000313" key="3">
    <source>
        <dbReference type="EMBL" id="MFC5061739.1"/>
    </source>
</evidence>
<feature type="region of interest" description="Disordered" evidence="1">
    <location>
        <begin position="1"/>
        <end position="28"/>
    </location>
</feature>
<feature type="transmembrane region" description="Helical" evidence="2">
    <location>
        <begin position="219"/>
        <end position="240"/>
    </location>
</feature>
<keyword evidence="2" id="KW-0812">Transmembrane</keyword>
<name>A0ABV9YK40_9PSEU</name>
<evidence type="ECO:0000256" key="2">
    <source>
        <dbReference type="SAM" id="Phobius"/>
    </source>
</evidence>
<gene>
    <name evidence="3" type="ORF">ACFPBZ_05955</name>
</gene>
<keyword evidence="2" id="KW-0472">Membrane</keyword>